<proteinExistence type="predicted"/>
<reference evidence="1 2" key="1">
    <citation type="submission" date="2018-09" db="EMBL/GenBank/DDBJ databases">
        <title>Metagenome Assembled Genomes from an Advanced Water Purification Facility.</title>
        <authorList>
            <person name="Stamps B.W."/>
            <person name="Spear J.R."/>
        </authorList>
    </citation>
    <scope>NUCLEOTIDE SEQUENCE [LARGE SCALE GENOMIC DNA]</scope>
    <source>
        <strain evidence="1">Bin_63_2</strain>
    </source>
</reference>
<sequence length="63" mass="6925">MATKKKSIFKSKTFWIAVVQSIVAIVVVVEAQYPELQAVGGVLIFKSILDIVLRQITSEGVSF</sequence>
<comment type="caution">
    <text evidence="1">The sequence shown here is derived from an EMBL/GenBank/DDBJ whole genome shotgun (WGS) entry which is preliminary data.</text>
</comment>
<evidence type="ECO:0000313" key="2">
    <source>
        <dbReference type="Proteomes" id="UP000321026"/>
    </source>
</evidence>
<organism evidence="1 2">
    <name type="scientific">Candidatus Dojkabacteria bacterium</name>
    <dbReference type="NCBI Taxonomy" id="2099670"/>
    <lineage>
        <taxon>Bacteria</taxon>
        <taxon>Candidatus Dojkabacteria</taxon>
    </lineage>
</organism>
<evidence type="ECO:0000313" key="1">
    <source>
        <dbReference type="EMBL" id="TXG75714.1"/>
    </source>
</evidence>
<dbReference type="Proteomes" id="UP000321026">
    <property type="component" value="Unassembled WGS sequence"/>
</dbReference>
<dbReference type="EMBL" id="SSDS01000115">
    <property type="protein sequence ID" value="TXG75714.1"/>
    <property type="molecule type" value="Genomic_DNA"/>
</dbReference>
<accession>A0A5C7J324</accession>
<dbReference type="AlphaFoldDB" id="A0A5C7J324"/>
<gene>
    <name evidence="1" type="ORF">E6Q11_07055</name>
</gene>
<protein>
    <submittedName>
        <fullName evidence="1">Uncharacterized protein</fullName>
    </submittedName>
</protein>
<name>A0A5C7J324_9BACT</name>